<reference evidence="1 2" key="1">
    <citation type="submission" date="2005-09" db="EMBL/GenBank/DDBJ databases">
        <authorList>
            <person name="Mural R.J."/>
            <person name="Li P.W."/>
            <person name="Adams M.D."/>
            <person name="Amanatides P.G."/>
            <person name="Baden-Tillson H."/>
            <person name="Barnstead M."/>
            <person name="Chin S.H."/>
            <person name="Dew I."/>
            <person name="Evans C.A."/>
            <person name="Ferriera S."/>
            <person name="Flanigan M."/>
            <person name="Fosler C."/>
            <person name="Glodek A."/>
            <person name="Gu Z."/>
            <person name="Holt R.A."/>
            <person name="Jennings D."/>
            <person name="Kraft C.L."/>
            <person name="Lu F."/>
            <person name="Nguyen T."/>
            <person name="Nusskern D.R."/>
            <person name="Pfannkoch C.M."/>
            <person name="Sitter C."/>
            <person name="Sutton G.G."/>
            <person name="Venter J.C."/>
            <person name="Wang Z."/>
            <person name="Woodage T."/>
            <person name="Zheng X.H."/>
            <person name="Zhong F."/>
        </authorList>
    </citation>
    <scope>NUCLEOTIDE SEQUENCE [LARGE SCALE GENOMIC DNA]</scope>
    <source>
        <strain>BN</strain>
        <strain evidence="2">Sprague-Dawley</strain>
    </source>
</reference>
<sequence length="96" mass="11408">MFGVNLRSCCKPLRDTILKSEFQPWSHALGKKPRCDSVSPFMQWRCQPCLRPNRWHGAKELRILPDTQVPRTWFSFRLFSLRQSLTQQFRLASDLE</sequence>
<organism evidence="1 2">
    <name type="scientific">Rattus norvegicus</name>
    <name type="common">Rat</name>
    <dbReference type="NCBI Taxonomy" id="10116"/>
    <lineage>
        <taxon>Eukaryota</taxon>
        <taxon>Metazoa</taxon>
        <taxon>Chordata</taxon>
        <taxon>Craniata</taxon>
        <taxon>Vertebrata</taxon>
        <taxon>Euteleostomi</taxon>
        <taxon>Mammalia</taxon>
        <taxon>Eutheria</taxon>
        <taxon>Euarchontoglires</taxon>
        <taxon>Glires</taxon>
        <taxon>Rodentia</taxon>
        <taxon>Myomorpha</taxon>
        <taxon>Muroidea</taxon>
        <taxon>Muridae</taxon>
        <taxon>Murinae</taxon>
        <taxon>Rattus</taxon>
    </lineage>
</organism>
<gene>
    <name evidence="1" type="ORF">rCG_27747</name>
</gene>
<evidence type="ECO:0000313" key="1">
    <source>
        <dbReference type="EMBL" id="EDL97608.1"/>
    </source>
</evidence>
<evidence type="ECO:0000313" key="2">
    <source>
        <dbReference type="Proteomes" id="UP000234681"/>
    </source>
</evidence>
<dbReference type="EMBL" id="CH474034">
    <property type="protein sequence ID" value="EDL97608.1"/>
    <property type="molecule type" value="Genomic_DNA"/>
</dbReference>
<dbReference type="Proteomes" id="UP000234681">
    <property type="component" value="Chromosome 6"/>
</dbReference>
<proteinExistence type="predicted"/>
<accession>A6KBC3</accession>
<protein>
    <submittedName>
        <fullName evidence="1">RCG27747</fullName>
    </submittedName>
</protein>
<dbReference type="AlphaFoldDB" id="A6KBC3"/>
<name>A6KBC3_RAT</name>